<dbReference type="RefSeq" id="WP_281782180.1">
    <property type="nucleotide sequence ID" value="NZ_AP027041.1"/>
</dbReference>
<keyword evidence="3" id="KW-1185">Reference proteome</keyword>
<evidence type="ECO:0000256" key="1">
    <source>
        <dbReference type="SAM" id="MobiDB-lite"/>
    </source>
</evidence>
<protein>
    <submittedName>
        <fullName evidence="2">Uncharacterized protein</fullName>
    </submittedName>
</protein>
<proteinExistence type="predicted"/>
<organism evidence="2 3">
    <name type="scientific">Lysobacter auxotrophicus</name>
    <dbReference type="NCBI Taxonomy" id="2992573"/>
    <lineage>
        <taxon>Bacteria</taxon>
        <taxon>Pseudomonadati</taxon>
        <taxon>Pseudomonadota</taxon>
        <taxon>Gammaproteobacteria</taxon>
        <taxon>Lysobacterales</taxon>
        <taxon>Lysobacteraceae</taxon>
        <taxon>Lysobacter</taxon>
    </lineage>
</organism>
<gene>
    <name evidence="2" type="ORF">LA521A_33100</name>
</gene>
<dbReference type="Proteomes" id="UP001317822">
    <property type="component" value="Chromosome"/>
</dbReference>
<accession>A0ABM8DHK1</accession>
<dbReference type="EMBL" id="AP027041">
    <property type="protein sequence ID" value="BDU18109.1"/>
    <property type="molecule type" value="Genomic_DNA"/>
</dbReference>
<feature type="region of interest" description="Disordered" evidence="1">
    <location>
        <begin position="22"/>
        <end position="44"/>
    </location>
</feature>
<name>A0ABM8DHK1_9GAMM</name>
<sequence>MVVQWGESHLFARGERHSVLIDSRTREPVPRMAPKAKDGSTLLP</sequence>
<evidence type="ECO:0000313" key="3">
    <source>
        <dbReference type="Proteomes" id="UP001317822"/>
    </source>
</evidence>
<evidence type="ECO:0000313" key="2">
    <source>
        <dbReference type="EMBL" id="BDU18109.1"/>
    </source>
</evidence>
<reference evidence="2 3" key="1">
    <citation type="journal article" date="2023" name="Int. J. Syst. Evol. Microbiol.">
        <title>Physiological and genomic analyses of cobalamin (vitamin B12)-auxotrophy of Lysobacter auxotrophicus sp. nov., a methionine-auxotrophic chitinolytic bacterium isolated from chitin-treated soil.</title>
        <authorList>
            <person name="Saito A."/>
            <person name="Dohra H."/>
            <person name="Hamada M."/>
            <person name="Moriuchi R."/>
            <person name="Kotsuchibashi Y."/>
            <person name="Mori K."/>
        </authorList>
    </citation>
    <scope>NUCLEOTIDE SEQUENCE [LARGE SCALE GENOMIC DNA]</scope>
    <source>
        <strain evidence="2 3">5-21a</strain>
    </source>
</reference>